<organism evidence="1 2">
    <name type="scientific">Streptomyces pilosus</name>
    <dbReference type="NCBI Taxonomy" id="28893"/>
    <lineage>
        <taxon>Bacteria</taxon>
        <taxon>Bacillati</taxon>
        <taxon>Actinomycetota</taxon>
        <taxon>Actinomycetes</taxon>
        <taxon>Kitasatosporales</taxon>
        <taxon>Streptomycetaceae</taxon>
        <taxon>Streptomyces</taxon>
    </lineage>
</organism>
<gene>
    <name evidence="1" type="ORF">GCM10010280_61180</name>
</gene>
<name>A0A918F3U6_9ACTN</name>
<evidence type="ECO:0000313" key="1">
    <source>
        <dbReference type="EMBL" id="GGR04901.1"/>
    </source>
</evidence>
<reference evidence="1" key="2">
    <citation type="submission" date="2020-09" db="EMBL/GenBank/DDBJ databases">
        <authorList>
            <person name="Sun Q."/>
            <person name="Ohkuma M."/>
        </authorList>
    </citation>
    <scope>NUCLEOTIDE SEQUENCE</scope>
    <source>
        <strain evidence="1">JCM 4403</strain>
    </source>
</reference>
<dbReference type="Proteomes" id="UP000656732">
    <property type="component" value="Unassembled WGS sequence"/>
</dbReference>
<accession>A0A918F3U6</accession>
<sequence>MELLGDALQFHAIRLGHARGVADLANVTGQLDKGARVDAGGVVLRDVLLLADDDALRVQPIPPVAWDALQDYLDGRTTG</sequence>
<evidence type="ECO:0000313" key="2">
    <source>
        <dbReference type="Proteomes" id="UP000656732"/>
    </source>
</evidence>
<dbReference type="RefSeq" id="WP_229847009.1">
    <property type="nucleotide sequence ID" value="NZ_BMTU01000017.1"/>
</dbReference>
<dbReference type="EMBL" id="BMTU01000017">
    <property type="protein sequence ID" value="GGR04901.1"/>
    <property type="molecule type" value="Genomic_DNA"/>
</dbReference>
<keyword evidence="2" id="KW-1185">Reference proteome</keyword>
<protein>
    <submittedName>
        <fullName evidence="1">Uncharacterized protein</fullName>
    </submittedName>
</protein>
<dbReference type="AlphaFoldDB" id="A0A918F3U6"/>
<comment type="caution">
    <text evidence="1">The sequence shown here is derived from an EMBL/GenBank/DDBJ whole genome shotgun (WGS) entry which is preliminary data.</text>
</comment>
<proteinExistence type="predicted"/>
<reference evidence="1" key="1">
    <citation type="journal article" date="2014" name="Int. J. Syst. Evol. Microbiol.">
        <title>Complete genome sequence of Corynebacterium casei LMG S-19264T (=DSM 44701T), isolated from a smear-ripened cheese.</title>
        <authorList>
            <consortium name="US DOE Joint Genome Institute (JGI-PGF)"/>
            <person name="Walter F."/>
            <person name="Albersmeier A."/>
            <person name="Kalinowski J."/>
            <person name="Ruckert C."/>
        </authorList>
    </citation>
    <scope>NUCLEOTIDE SEQUENCE</scope>
    <source>
        <strain evidence="1">JCM 4403</strain>
    </source>
</reference>